<evidence type="ECO:0000256" key="1">
    <source>
        <dbReference type="ARBA" id="ARBA00004586"/>
    </source>
</evidence>
<evidence type="ECO:0000313" key="6">
    <source>
        <dbReference type="EMBL" id="MFD0686094.1"/>
    </source>
</evidence>
<evidence type="ECO:0000256" key="5">
    <source>
        <dbReference type="SAM" id="Phobius"/>
    </source>
</evidence>
<dbReference type="InterPro" id="IPR036396">
    <property type="entry name" value="Cyt_P450_sf"/>
</dbReference>
<dbReference type="Gene3D" id="1.10.630.10">
    <property type="entry name" value="Cytochrome P450"/>
    <property type="match status" value="1"/>
</dbReference>
<dbReference type="InterPro" id="IPR050196">
    <property type="entry name" value="Cytochrome_P450_Monoox"/>
</dbReference>
<protein>
    <submittedName>
        <fullName evidence="6">Cytochrome P450</fullName>
    </submittedName>
</protein>
<dbReference type="PANTHER" id="PTHR24291">
    <property type="entry name" value="CYTOCHROME P450 FAMILY 4"/>
    <property type="match status" value="1"/>
</dbReference>
<gene>
    <name evidence="6" type="ORF">ACFQZM_16450</name>
</gene>
<sequence>MVTGAGTAAITVAAVLVAVASLPWWLPGRVVALRVRLFARINGDEGIPVPGDLIGVEHFREVYSHPAAGGRSKGAALSDLFWYWLAPGPEVHQEHLEAGERYDQVAAATRRFLAIPRGEAEELARRCTAEVLRETDTGAPRTVRLRDLMMPVWAAFSYELVFGGPCPPAARDLIVAHADDVATALTCCGLRHMDRRARLTRYVAARLDQVRHPLPDGLSDEERAFYVQGTFFNTAVVQMAEAMAHLLLVLARHPEAQETARTGDDAALDRVINETLRLYPLFGVAHRITTGDIELDGGPTIPAGSVLCFNYPEFHRAGFTDPGRFDPDRFRPDRREDGRAVRDLNHIPFGVAANRPCPAWRLAPIAVRAAARETVRRYVLASSASHVRSLPNRGPCLLIPRAGSDAPPEPGSHRAALLRMRARDRCEDVGRSVLQLVRGARMVREARRLRLCERHFAADGTAERPTDQPVPPHVT</sequence>
<keyword evidence="5" id="KW-0812">Transmembrane</keyword>
<evidence type="ECO:0000256" key="4">
    <source>
        <dbReference type="ARBA" id="ARBA00023136"/>
    </source>
</evidence>
<keyword evidence="5" id="KW-1133">Transmembrane helix</keyword>
<dbReference type="SUPFAM" id="SSF48264">
    <property type="entry name" value="Cytochrome P450"/>
    <property type="match status" value="1"/>
</dbReference>
<evidence type="ECO:0000313" key="7">
    <source>
        <dbReference type="Proteomes" id="UP001597063"/>
    </source>
</evidence>
<accession>A0ABW2XI67</accession>
<keyword evidence="7" id="KW-1185">Reference proteome</keyword>
<dbReference type="Pfam" id="PF00067">
    <property type="entry name" value="p450"/>
    <property type="match status" value="1"/>
</dbReference>
<dbReference type="InterPro" id="IPR001128">
    <property type="entry name" value="Cyt_P450"/>
</dbReference>
<dbReference type="CDD" id="cd00302">
    <property type="entry name" value="cytochrome_P450"/>
    <property type="match status" value="1"/>
</dbReference>
<dbReference type="Proteomes" id="UP001597063">
    <property type="component" value="Unassembled WGS sequence"/>
</dbReference>
<evidence type="ECO:0000256" key="3">
    <source>
        <dbReference type="ARBA" id="ARBA00022824"/>
    </source>
</evidence>
<proteinExistence type="inferred from homology"/>
<reference evidence="7" key="1">
    <citation type="journal article" date="2019" name="Int. J. Syst. Evol. Microbiol.">
        <title>The Global Catalogue of Microorganisms (GCM) 10K type strain sequencing project: providing services to taxonomists for standard genome sequencing and annotation.</title>
        <authorList>
            <consortium name="The Broad Institute Genomics Platform"/>
            <consortium name="The Broad Institute Genome Sequencing Center for Infectious Disease"/>
            <person name="Wu L."/>
            <person name="Ma J."/>
        </authorList>
    </citation>
    <scope>NUCLEOTIDE SEQUENCE [LARGE SCALE GENOMIC DNA]</scope>
    <source>
        <strain evidence="7">JCM 9371</strain>
    </source>
</reference>
<organism evidence="6 7">
    <name type="scientific">Actinomadura fibrosa</name>
    <dbReference type="NCBI Taxonomy" id="111802"/>
    <lineage>
        <taxon>Bacteria</taxon>
        <taxon>Bacillati</taxon>
        <taxon>Actinomycetota</taxon>
        <taxon>Actinomycetes</taxon>
        <taxon>Streptosporangiales</taxon>
        <taxon>Thermomonosporaceae</taxon>
        <taxon>Actinomadura</taxon>
    </lineage>
</organism>
<evidence type="ECO:0000256" key="2">
    <source>
        <dbReference type="ARBA" id="ARBA00010617"/>
    </source>
</evidence>
<keyword evidence="4 5" id="KW-0472">Membrane</keyword>
<comment type="subcellular location">
    <subcellularLocation>
        <location evidence="1">Endoplasmic reticulum membrane</location>
    </subcellularLocation>
</comment>
<keyword evidence="3" id="KW-0256">Endoplasmic reticulum</keyword>
<dbReference type="EMBL" id="JBHTGP010000008">
    <property type="protein sequence ID" value="MFD0686094.1"/>
    <property type="molecule type" value="Genomic_DNA"/>
</dbReference>
<dbReference type="RefSeq" id="WP_131756650.1">
    <property type="nucleotide sequence ID" value="NZ_CAACUY010000019.1"/>
</dbReference>
<name>A0ABW2XI67_9ACTN</name>
<feature type="transmembrane region" description="Helical" evidence="5">
    <location>
        <begin position="6"/>
        <end position="26"/>
    </location>
</feature>
<dbReference type="PANTHER" id="PTHR24291:SF189">
    <property type="entry name" value="CYTOCHROME P450 4C3-RELATED"/>
    <property type="match status" value="1"/>
</dbReference>
<comment type="caution">
    <text evidence="6">The sequence shown here is derived from an EMBL/GenBank/DDBJ whole genome shotgun (WGS) entry which is preliminary data.</text>
</comment>
<comment type="similarity">
    <text evidence="2">Belongs to the cytochrome P450 family.</text>
</comment>